<dbReference type="Pfam" id="PF13400">
    <property type="entry name" value="Tad"/>
    <property type="match status" value="1"/>
</dbReference>
<dbReference type="AlphaFoldDB" id="A0A2J9UWV0"/>
<protein>
    <submittedName>
        <fullName evidence="3">Pilus assembly protein</fullName>
    </submittedName>
</protein>
<keyword evidence="1" id="KW-1133">Transmembrane helix</keyword>
<keyword evidence="1" id="KW-0812">Transmembrane</keyword>
<keyword evidence="4" id="KW-1185">Reference proteome</keyword>
<gene>
    <name evidence="3" type="ORF">AL544_007920</name>
</gene>
<evidence type="ECO:0000313" key="4">
    <source>
        <dbReference type="Proteomes" id="UP000053748"/>
    </source>
</evidence>
<keyword evidence="1" id="KW-0472">Membrane</keyword>
<accession>A0A2J9UWV0</accession>
<dbReference type="RefSeq" id="WP_000355646.1">
    <property type="nucleotide sequence ID" value="NZ_CAWMSS010000001.1"/>
</dbReference>
<dbReference type="OrthoDB" id="6350731at2"/>
<evidence type="ECO:0000259" key="2">
    <source>
        <dbReference type="Pfam" id="PF13400"/>
    </source>
</evidence>
<organism evidence="3 4">
    <name type="scientific">Vibrio mimicus</name>
    <dbReference type="NCBI Taxonomy" id="674"/>
    <lineage>
        <taxon>Bacteria</taxon>
        <taxon>Pseudomonadati</taxon>
        <taxon>Pseudomonadota</taxon>
        <taxon>Gammaproteobacteria</taxon>
        <taxon>Vibrionales</taxon>
        <taxon>Vibrionaceae</taxon>
        <taxon>Vibrio</taxon>
    </lineage>
</organism>
<feature type="transmembrane region" description="Helical" evidence="1">
    <location>
        <begin position="16"/>
        <end position="36"/>
    </location>
</feature>
<name>A0A2J9UWV0_VIBMI</name>
<comment type="caution">
    <text evidence="3">The sequence shown here is derived from an EMBL/GenBank/DDBJ whole genome shotgun (WGS) entry which is preliminary data.</text>
</comment>
<reference evidence="3" key="1">
    <citation type="submission" date="2017-12" db="EMBL/GenBank/DDBJ databases">
        <title>FDA dAtabase for Regulatory Grade micrObial Sequences (FDA-ARGOS): Supporting development and validation of Infectious Disease Dx tests.</title>
        <authorList>
            <person name="Hoffmann M."/>
            <person name="Allard M."/>
            <person name="Evans P."/>
            <person name="Brown E."/>
            <person name="Tallon L.J."/>
            <person name="Sadzewicz L."/>
            <person name="Sengamalay N."/>
            <person name="Ott S."/>
            <person name="Godinez A."/>
            <person name="Nagaraj S."/>
            <person name="Vavikolanu K."/>
            <person name="Aluvathingal J."/>
            <person name="Nadendla S."/>
            <person name="Hobson J."/>
            <person name="Sichtig H."/>
        </authorList>
    </citation>
    <scope>NUCLEOTIDE SEQUENCE [LARGE SCALE GENOMIC DNA]</scope>
    <source>
        <strain evidence="3">FDAARGOS_113</strain>
    </source>
</reference>
<proteinExistence type="predicted"/>
<feature type="domain" description="Putative Flp pilus-assembly TadG-like N-terminal" evidence="2">
    <location>
        <begin position="17"/>
        <end position="61"/>
    </location>
</feature>
<dbReference type="InterPro" id="IPR028087">
    <property type="entry name" value="Tad_N"/>
</dbReference>
<dbReference type="EMBL" id="LOSJ02000002">
    <property type="protein sequence ID" value="PNM56004.1"/>
    <property type="molecule type" value="Genomic_DNA"/>
</dbReference>
<dbReference type="STRING" id="674.VM_06150"/>
<evidence type="ECO:0000256" key="1">
    <source>
        <dbReference type="SAM" id="Phobius"/>
    </source>
</evidence>
<sequence length="406" mass="41885">MDITQHRNGRRKQQGLVLVLVTAAMVSLVILAAIAIDVTHQVVNRTKLQNAVDAAALAAAMVADATHDTATATDVAKSTLASMHNASGNSELDVDSANFGIAYSNDPLLFPDGSFDATGDIYVRVSVADLSLTEFFMQALGMAKQVSAAAVAGPSSSINTIGNVVPIGVCKGSESGGIYGYHSSDVYALKVGDSSMTAMGSGNYNLLDFGSGADTVREALGGGYEGTVEIGGDIDTQTGVATGPVGQGINTRLGIYQGGVSSSDYPPDYVTELPATPATLDSSGHVVYDYANDLTYAKYKADTEACIADSSSGDCESGGQPWRRVLPIPIVDCTGKSGGSTTYKVVEVGCFFLLQKVPTSNSSGGQIVFGEFIDSCLVENGSIGNTPEDQGAYKIILYKDPNSGGA</sequence>
<evidence type="ECO:0000313" key="3">
    <source>
        <dbReference type="EMBL" id="PNM56004.1"/>
    </source>
</evidence>
<dbReference type="Proteomes" id="UP000053748">
    <property type="component" value="Unassembled WGS sequence"/>
</dbReference>